<accession>A0ACC1DHQ0</accession>
<reference evidence="1 2" key="1">
    <citation type="journal article" date="2021" name="Front. Genet.">
        <title>Chromosome-Level Genome Assembly Reveals Significant Gene Expansion in the Toll and IMD Signaling Pathways of Dendrolimus kikuchii.</title>
        <authorList>
            <person name="Zhou J."/>
            <person name="Wu P."/>
            <person name="Xiong Z."/>
            <person name="Liu N."/>
            <person name="Zhao N."/>
            <person name="Ji M."/>
            <person name="Qiu Y."/>
            <person name="Yang B."/>
        </authorList>
    </citation>
    <scope>NUCLEOTIDE SEQUENCE [LARGE SCALE GENOMIC DNA]</scope>
    <source>
        <strain evidence="1">Ann1</strain>
    </source>
</reference>
<gene>
    <name evidence="1" type="ORF">K1T71_001392</name>
</gene>
<name>A0ACC1DHQ0_9NEOP</name>
<protein>
    <submittedName>
        <fullName evidence="1">Uncharacterized protein</fullName>
    </submittedName>
</protein>
<dbReference type="EMBL" id="CM034388">
    <property type="protein sequence ID" value="KAJ0183416.1"/>
    <property type="molecule type" value="Genomic_DNA"/>
</dbReference>
<evidence type="ECO:0000313" key="1">
    <source>
        <dbReference type="EMBL" id="KAJ0183416.1"/>
    </source>
</evidence>
<comment type="caution">
    <text evidence="1">The sequence shown here is derived from an EMBL/GenBank/DDBJ whole genome shotgun (WGS) entry which is preliminary data.</text>
</comment>
<evidence type="ECO:0000313" key="2">
    <source>
        <dbReference type="Proteomes" id="UP000824533"/>
    </source>
</evidence>
<keyword evidence="2" id="KW-1185">Reference proteome</keyword>
<proteinExistence type="predicted"/>
<sequence length="296" mass="33515">MATLKAFLSVVFNIIGCVFSVILWALHRIVDFFKIQLNFTSTKMRKDEINARTTINPDELEIFSGYSDWWDPNGKIMGLHSLNSIRIPFIKDGLVKDTNQINNKPLKGIKILDVGCGGGLLSEPLARLGATVTGIDPCKELIDIAEAHKLLDPELENNKPTYIATTVEEHNTQFSNYYDVVIASEVIDHINNPEFFIQSCTKAVKPGGTIFFTAPNRTWLSRFGVIFFAENVINLVPKGTHHYENFVTPEELTAILEKNNCRVETVRGFFYNIFTKKWSNIKLLHLMYGLQATKLN</sequence>
<dbReference type="Proteomes" id="UP000824533">
    <property type="component" value="Linkage Group LG02"/>
</dbReference>
<organism evidence="1 2">
    <name type="scientific">Dendrolimus kikuchii</name>
    <dbReference type="NCBI Taxonomy" id="765133"/>
    <lineage>
        <taxon>Eukaryota</taxon>
        <taxon>Metazoa</taxon>
        <taxon>Ecdysozoa</taxon>
        <taxon>Arthropoda</taxon>
        <taxon>Hexapoda</taxon>
        <taxon>Insecta</taxon>
        <taxon>Pterygota</taxon>
        <taxon>Neoptera</taxon>
        <taxon>Endopterygota</taxon>
        <taxon>Lepidoptera</taxon>
        <taxon>Glossata</taxon>
        <taxon>Ditrysia</taxon>
        <taxon>Bombycoidea</taxon>
        <taxon>Lasiocampidae</taxon>
        <taxon>Dendrolimus</taxon>
    </lineage>
</organism>